<keyword evidence="3 5" id="KW-1133">Transmembrane helix</keyword>
<organism evidence="6 7">
    <name type="scientific">Yasminevirus sp. GU-2018</name>
    <dbReference type="NCBI Taxonomy" id="2420051"/>
    <lineage>
        <taxon>Viruses</taxon>
        <taxon>Varidnaviria</taxon>
        <taxon>Bamfordvirae</taxon>
        <taxon>Nucleocytoviricota</taxon>
        <taxon>Megaviricetes</taxon>
        <taxon>Imitervirales</taxon>
        <taxon>Mimiviridae</taxon>
        <taxon>Klosneuvirinae</taxon>
        <taxon>Yasminevirus</taxon>
        <taxon>Yasminevirus saudimassiliense</taxon>
    </lineage>
</organism>
<feature type="transmembrane region" description="Helical" evidence="5">
    <location>
        <begin position="183"/>
        <end position="204"/>
    </location>
</feature>
<dbReference type="Pfam" id="PF01027">
    <property type="entry name" value="Bax1-I"/>
    <property type="match status" value="1"/>
</dbReference>
<evidence type="ECO:0000313" key="6">
    <source>
        <dbReference type="EMBL" id="VBB18661.1"/>
    </source>
</evidence>
<dbReference type="InterPro" id="IPR006214">
    <property type="entry name" value="Bax_inhibitor_1-related"/>
</dbReference>
<evidence type="ECO:0000256" key="5">
    <source>
        <dbReference type="SAM" id="Phobius"/>
    </source>
</evidence>
<evidence type="ECO:0008006" key="8">
    <source>
        <dbReference type="Google" id="ProtNLM"/>
    </source>
</evidence>
<keyword evidence="7" id="KW-1185">Reference proteome</keyword>
<protein>
    <recommendedName>
        <fullName evidence="8">Growth hormone-inducible transmembrane protein</fullName>
    </recommendedName>
</protein>
<feature type="transmembrane region" description="Helical" evidence="5">
    <location>
        <begin position="242"/>
        <end position="261"/>
    </location>
</feature>
<dbReference type="EMBL" id="UPSH01000001">
    <property type="protein sequence ID" value="VBB18661.1"/>
    <property type="molecule type" value="Genomic_DNA"/>
</dbReference>
<gene>
    <name evidence="6" type="ORF">YASMINEVIRUS_1192</name>
</gene>
<dbReference type="GO" id="GO:0016020">
    <property type="term" value="C:membrane"/>
    <property type="evidence" value="ECO:0007669"/>
    <property type="project" value="UniProtKB-SubCell"/>
</dbReference>
<evidence type="ECO:0000256" key="1">
    <source>
        <dbReference type="ARBA" id="ARBA00004141"/>
    </source>
</evidence>
<proteinExistence type="predicted"/>
<accession>A0A5K0UAM9</accession>
<dbReference type="Proteomes" id="UP000594342">
    <property type="component" value="Unassembled WGS sequence"/>
</dbReference>
<name>A0A5K0UAM9_9VIRU</name>
<keyword evidence="2 5" id="KW-0812">Transmembrane</keyword>
<comment type="subcellular location">
    <subcellularLocation>
        <location evidence="1">Membrane</location>
        <topology evidence="1">Multi-pass membrane protein</topology>
    </subcellularLocation>
</comment>
<feature type="transmembrane region" description="Helical" evidence="5">
    <location>
        <begin position="298"/>
        <end position="322"/>
    </location>
</feature>
<feature type="transmembrane region" description="Helical" evidence="5">
    <location>
        <begin position="210"/>
        <end position="230"/>
    </location>
</feature>
<sequence>MYVRVMLGSKRLMGVPADKASINRKIAKFSLPKTKPTIPVSNHTYYPKYATTVTAPLATSTTQHQYDDVLTAVPGNCGCGPLCFAFSCPNNPFRGYFSRKGRRYSTFATPVVAGGSFNQFGSKRHFSTRISRDDETDKERTKNTSAFVVGSPSTGGSGILAKENALTPLQSYFREVNLTTGKFLGLTAVTGAGTVGTTFALSSVVPPDTLMSLGAVGLIGSFAGSLYHAWQLGKEKPEAERLRHAYWMHGLMGVSIAPSLFMFSQFIPHALITTGALVAGPITAAYRMPKGSMLPYGSALYTGLWGLIGVGVTSIFAPIIGFPGLGMMMHNVDLYGGVLLFTVYNAYDTHVLIDDFEKGKKDVIGHSANYSLNAINIFIRMLEIFAKMNKKN</sequence>
<evidence type="ECO:0000313" key="7">
    <source>
        <dbReference type="Proteomes" id="UP000594342"/>
    </source>
</evidence>
<keyword evidence="4 5" id="KW-0472">Membrane</keyword>
<comment type="caution">
    <text evidence="6">The sequence shown here is derived from an EMBL/GenBank/DDBJ whole genome shotgun (WGS) entry which is preliminary data.</text>
</comment>
<evidence type="ECO:0000256" key="3">
    <source>
        <dbReference type="ARBA" id="ARBA00022989"/>
    </source>
</evidence>
<evidence type="ECO:0000256" key="2">
    <source>
        <dbReference type="ARBA" id="ARBA00022692"/>
    </source>
</evidence>
<reference evidence="6 7" key="1">
    <citation type="submission" date="2018-10" db="EMBL/GenBank/DDBJ databases">
        <authorList>
            <consortium name="IHU Genomes"/>
        </authorList>
    </citation>
    <scope>NUCLEOTIDE SEQUENCE [LARGE SCALE GENOMIC DNA]</scope>
    <source>
        <strain evidence="6 7">A1</strain>
    </source>
</reference>
<evidence type="ECO:0000256" key="4">
    <source>
        <dbReference type="ARBA" id="ARBA00023136"/>
    </source>
</evidence>